<accession>A0A1X7R3C2</accession>
<dbReference type="InterPro" id="IPR001370">
    <property type="entry name" value="BIR_rpt"/>
</dbReference>
<feature type="compositionally biased region" description="Polar residues" evidence="1">
    <location>
        <begin position="454"/>
        <end position="465"/>
    </location>
</feature>
<evidence type="ECO:0000313" key="3">
    <source>
        <dbReference type="Proteomes" id="UP000196158"/>
    </source>
</evidence>
<dbReference type="Gene3D" id="1.10.1170.10">
    <property type="entry name" value="Inhibitor Of Apoptosis Protein (2mihbC-IAP-1), Chain A"/>
    <property type="match status" value="1"/>
</dbReference>
<organism evidence="2 3">
    <name type="scientific">Maudiozyma saulgeensis</name>
    <dbReference type="NCBI Taxonomy" id="1789683"/>
    <lineage>
        <taxon>Eukaryota</taxon>
        <taxon>Fungi</taxon>
        <taxon>Dikarya</taxon>
        <taxon>Ascomycota</taxon>
        <taxon>Saccharomycotina</taxon>
        <taxon>Saccharomycetes</taxon>
        <taxon>Saccharomycetales</taxon>
        <taxon>Saccharomycetaceae</taxon>
        <taxon>Maudiozyma</taxon>
    </lineage>
</organism>
<feature type="region of interest" description="Disordered" evidence="1">
    <location>
        <begin position="505"/>
        <end position="526"/>
    </location>
</feature>
<gene>
    <name evidence="2" type="ORF">KASA_0N00957G</name>
</gene>
<feature type="compositionally biased region" description="Basic residues" evidence="1">
    <location>
        <begin position="345"/>
        <end position="357"/>
    </location>
</feature>
<feature type="region of interest" description="Disordered" evidence="1">
    <location>
        <begin position="442"/>
        <end position="465"/>
    </location>
</feature>
<dbReference type="PROSITE" id="PS50143">
    <property type="entry name" value="BIR_REPEAT_2"/>
    <property type="match status" value="1"/>
</dbReference>
<reference evidence="2 3" key="1">
    <citation type="submission" date="2017-04" db="EMBL/GenBank/DDBJ databases">
        <authorList>
            <person name="Afonso C.L."/>
            <person name="Miller P.J."/>
            <person name="Scott M.A."/>
            <person name="Spackman E."/>
            <person name="Goraichik I."/>
            <person name="Dimitrov K.M."/>
            <person name="Suarez D.L."/>
            <person name="Swayne D.E."/>
        </authorList>
    </citation>
    <scope>NUCLEOTIDE SEQUENCE [LARGE SCALE GENOMIC DNA]</scope>
</reference>
<sequence>MDRTQQNSVAYSDEADRLNSFKVSHTINNKKYSWRYTVIPADMLATLGYYYFPSPNKDNIIQADSIKCIYCNQATYGLKKCRSKSKDVLETISNVLEFHVAISPNNCLLCYLRLKLLKDYRLNSNVSNWDNERFFNEPFTSKLLNNFKESFRNNSNRDQISDTSIETVSRAGLIKYDPSYTAFKEPLSSSEISKTAVVAFCIYNKRTIIIPQNLLESTSNNSMSVIELHFKTCNNGKCYFFKHLESINGVPKLSLSYLRTFYYDYGSVNSNSKIEENKDSLTRSSDSVIHHTEIFQTSPEHTPSNAIQISDKNGIHSDQAVNIHEDNKNNNIAPRKRKVENISPPKHHTRKLLRSSPRRISPTEFSFAENSKNNSEEDEVPKEVTIDFKSHVDRRAKQLKRSNKLLDNDDGESDVFSFSAHGHSTFDIPAQTSIAAKSILMSPNKNENKNNNKAQPSPNDLSMMTTTPNILFSEKKVELLPERQTPKGLSSPDFVTALSVVSNAQGTPSKHINDSSNNSPKNSLRSNLKIDENLVNAGDKILAAARNKTEIKSSGTPSKSETTDAKSNNIESTPLTKSNLEQYINDISRKAKLSNVPTSVSLSSSSESSGSAGSISSTRHIVVLGISKHGRVLSITRNTSALHTLESPLNGIPPYSNIEDLPFTSPMKASSVSSLHPTHNTIDNIHLDEIPRTSIAVDMKKEDKNNVIVDKKLPVYNENTPSKMQHSEGTSKDVSSRAELVNSLETEENLQKIFNLVTIVDRDTNNVKKYFHNLLRYINYNNATLKDDTDGDLHFYLNRMPELEKKMTFINWVHYKTDLLNKSFDKRVRTKTNILKDTFETLIQKINLIDDNDNNEDEFLISICNSLEH</sequence>
<dbReference type="AlphaFoldDB" id="A0A1X7R3C2"/>
<dbReference type="Proteomes" id="UP000196158">
    <property type="component" value="Unassembled WGS sequence"/>
</dbReference>
<feature type="compositionally biased region" description="Polar residues" evidence="1">
    <location>
        <begin position="552"/>
        <end position="577"/>
    </location>
</feature>
<evidence type="ECO:0000256" key="1">
    <source>
        <dbReference type="SAM" id="MobiDB-lite"/>
    </source>
</evidence>
<evidence type="ECO:0000313" key="2">
    <source>
        <dbReference type="EMBL" id="SMN20162.1"/>
    </source>
</evidence>
<feature type="region of interest" description="Disordered" evidence="1">
    <location>
        <begin position="324"/>
        <end position="382"/>
    </location>
</feature>
<feature type="region of interest" description="Disordered" evidence="1">
    <location>
        <begin position="548"/>
        <end position="577"/>
    </location>
</feature>
<keyword evidence="3" id="KW-1185">Reference proteome</keyword>
<dbReference type="OrthoDB" id="4070233at2759"/>
<proteinExistence type="predicted"/>
<dbReference type="EMBL" id="FXLY01000005">
    <property type="protein sequence ID" value="SMN20162.1"/>
    <property type="molecule type" value="Genomic_DNA"/>
</dbReference>
<feature type="compositionally biased region" description="Low complexity" evidence="1">
    <location>
        <begin position="599"/>
        <end position="614"/>
    </location>
</feature>
<feature type="region of interest" description="Disordered" evidence="1">
    <location>
        <begin position="595"/>
        <end position="614"/>
    </location>
</feature>
<protein>
    <submittedName>
        <fullName evidence="2">Similar to Saccharomyces cerevisiae YJR089W BIR1 Subunit of chromosomal passenger complex</fullName>
    </submittedName>
</protein>
<name>A0A1X7R3C2_9SACH</name>
<dbReference type="SUPFAM" id="SSF57924">
    <property type="entry name" value="Inhibitor of apoptosis (IAP) repeat"/>
    <property type="match status" value="1"/>
</dbReference>